<evidence type="ECO:0000256" key="3">
    <source>
        <dbReference type="ARBA" id="ARBA00022692"/>
    </source>
</evidence>
<dbReference type="GO" id="GO:0016051">
    <property type="term" value="P:carbohydrate biosynthetic process"/>
    <property type="evidence" value="ECO:0007669"/>
    <property type="project" value="InterPro"/>
</dbReference>
<dbReference type="Proteomes" id="UP000186400">
    <property type="component" value="Unassembled WGS sequence"/>
</dbReference>
<gene>
    <name evidence="8" type="ORF">SAMN05920897_1308</name>
</gene>
<keyword evidence="3" id="KW-0812">Transmembrane</keyword>
<dbReference type="Pfam" id="PF03567">
    <property type="entry name" value="Sulfotransfer_2"/>
    <property type="match status" value="1"/>
</dbReference>
<dbReference type="PANTHER" id="PTHR12137:SF54">
    <property type="entry name" value="CARBOHYDRATE SULFOTRANSFERASE"/>
    <property type="match status" value="1"/>
</dbReference>
<dbReference type="EMBL" id="FTMS01000030">
    <property type="protein sequence ID" value="SIR05305.1"/>
    <property type="molecule type" value="Genomic_DNA"/>
</dbReference>
<dbReference type="RefSeq" id="WP_076489938.1">
    <property type="nucleotide sequence ID" value="NZ_FTMS01000030.1"/>
</dbReference>
<evidence type="ECO:0000256" key="1">
    <source>
        <dbReference type="ARBA" id="ARBA00004323"/>
    </source>
</evidence>
<evidence type="ECO:0000256" key="6">
    <source>
        <dbReference type="ARBA" id="ARBA00023136"/>
    </source>
</evidence>
<dbReference type="GO" id="GO:0016020">
    <property type="term" value="C:membrane"/>
    <property type="evidence" value="ECO:0007669"/>
    <property type="project" value="InterPro"/>
</dbReference>
<protein>
    <submittedName>
        <fullName evidence="8">Sulfotransferase family protein</fullName>
    </submittedName>
</protein>
<reference evidence="8 9" key="1">
    <citation type="submission" date="2017-01" db="EMBL/GenBank/DDBJ databases">
        <authorList>
            <person name="Mah S.A."/>
            <person name="Swanson W.J."/>
            <person name="Moy G.W."/>
            <person name="Vacquier V.D."/>
        </authorList>
    </citation>
    <scope>NUCLEOTIDE SEQUENCE [LARGE SCALE GENOMIC DNA]</scope>
    <source>
        <strain evidence="8 9">ASpG1</strain>
    </source>
</reference>
<evidence type="ECO:0000256" key="7">
    <source>
        <dbReference type="ARBA" id="ARBA00023180"/>
    </source>
</evidence>
<dbReference type="GO" id="GO:0008146">
    <property type="term" value="F:sulfotransferase activity"/>
    <property type="evidence" value="ECO:0007669"/>
    <property type="project" value="InterPro"/>
</dbReference>
<organism evidence="8 9">
    <name type="scientific">Alkalispirochaeta americana</name>
    <dbReference type="NCBI Taxonomy" id="159291"/>
    <lineage>
        <taxon>Bacteria</taxon>
        <taxon>Pseudomonadati</taxon>
        <taxon>Spirochaetota</taxon>
        <taxon>Spirochaetia</taxon>
        <taxon>Spirochaetales</taxon>
        <taxon>Spirochaetaceae</taxon>
        <taxon>Alkalispirochaeta</taxon>
    </lineage>
</organism>
<keyword evidence="4" id="KW-1133">Transmembrane helix</keyword>
<evidence type="ECO:0000256" key="5">
    <source>
        <dbReference type="ARBA" id="ARBA00023034"/>
    </source>
</evidence>
<keyword evidence="2 8" id="KW-0808">Transferase</keyword>
<evidence type="ECO:0000313" key="8">
    <source>
        <dbReference type="EMBL" id="SIR05305.1"/>
    </source>
</evidence>
<evidence type="ECO:0000256" key="2">
    <source>
        <dbReference type="ARBA" id="ARBA00022679"/>
    </source>
</evidence>
<proteinExistence type="predicted"/>
<keyword evidence="9" id="KW-1185">Reference proteome</keyword>
<keyword evidence="7" id="KW-0325">Glycoprotein</keyword>
<evidence type="ECO:0000313" key="9">
    <source>
        <dbReference type="Proteomes" id="UP000186400"/>
    </source>
</evidence>
<accession>A0A1N6XSE0</accession>
<evidence type="ECO:0000256" key="4">
    <source>
        <dbReference type="ARBA" id="ARBA00022989"/>
    </source>
</evidence>
<dbReference type="InterPro" id="IPR005331">
    <property type="entry name" value="Sulfotransferase"/>
</dbReference>
<dbReference type="InterPro" id="IPR018011">
    <property type="entry name" value="Carb_sulfotrans_8-10"/>
</dbReference>
<keyword evidence="5" id="KW-0333">Golgi apparatus</keyword>
<name>A0A1N6XSE0_9SPIO</name>
<dbReference type="OrthoDB" id="1407035at2"/>
<sequence length="261" mass="30096">MKKKTTHRLGRVLKLQRNRILLAGSKSKINYRNFHHKHNVSIYPEYRLIYNRLKKSGNTTITAFLNDILGSESYANARDLKKCLVKPEHLTVRQVLDLKDYYSFSIVRNPYYRVLSAYLEKLTGQKVNGKYTEIPGVGRSSPEGFATFLRFLAAGGLYENRHWWPQVDSLFQPVEEFSFIGKLEKIVDEMGIILEANGLDPVLAQSLARPHEYELQESETRITSAQRRAAEFYSDEAVSIVSTLFEKDFKAFGYATDPEWS</sequence>
<dbReference type="PANTHER" id="PTHR12137">
    <property type="entry name" value="CARBOHYDRATE SULFOTRANSFERASE"/>
    <property type="match status" value="1"/>
</dbReference>
<dbReference type="AlphaFoldDB" id="A0A1N6XSE0"/>
<keyword evidence="6" id="KW-0472">Membrane</keyword>
<comment type="subcellular location">
    <subcellularLocation>
        <location evidence="1">Golgi apparatus membrane</location>
        <topology evidence="1">Single-pass type II membrane protein</topology>
    </subcellularLocation>
</comment>